<sequence>MGALGLVTACGGSPPRGPASRGITPGAGQTLPGRPGGTGPASSIPVMPNTATAPPPRSAPATPVGPNSVAIKNFAFHPAALTVKAGTTVTWTNQDPEPHTVTSQGQGPLRSATLASGASYPYKFTTPGTYKYQCSIHPFMTATVTVTQ</sequence>
<keyword evidence="8" id="KW-1185">Reference proteome</keyword>
<accession>A0ABW6SMY6</accession>
<dbReference type="Gene3D" id="2.60.40.420">
    <property type="entry name" value="Cupredoxins - blue copper proteins"/>
    <property type="match status" value="1"/>
</dbReference>
<evidence type="ECO:0000256" key="5">
    <source>
        <dbReference type="SAM" id="MobiDB-lite"/>
    </source>
</evidence>
<evidence type="ECO:0000256" key="1">
    <source>
        <dbReference type="ARBA" id="ARBA00004418"/>
    </source>
</evidence>
<reference evidence="7 8" key="1">
    <citation type="submission" date="2024-10" db="EMBL/GenBank/DDBJ databases">
        <title>The Natural Products Discovery Center: Release of the First 8490 Sequenced Strains for Exploring Actinobacteria Biosynthetic Diversity.</title>
        <authorList>
            <person name="Kalkreuter E."/>
            <person name="Kautsar S.A."/>
            <person name="Yang D."/>
            <person name="Bader C.D."/>
            <person name="Teijaro C.N."/>
            <person name="Fluegel L."/>
            <person name="Davis C.M."/>
            <person name="Simpson J.R."/>
            <person name="Lauterbach L."/>
            <person name="Steele A.D."/>
            <person name="Gui C."/>
            <person name="Meng S."/>
            <person name="Li G."/>
            <person name="Viehrig K."/>
            <person name="Ye F."/>
            <person name="Su P."/>
            <person name="Kiefer A.F."/>
            <person name="Nichols A."/>
            <person name="Cepeda A.J."/>
            <person name="Yan W."/>
            <person name="Fan B."/>
            <person name="Jiang Y."/>
            <person name="Adhikari A."/>
            <person name="Zheng C.-J."/>
            <person name="Schuster L."/>
            <person name="Cowan T.M."/>
            <person name="Smanski M.J."/>
            <person name="Chevrette M.G."/>
            <person name="De Carvalho L.P.S."/>
            <person name="Shen B."/>
        </authorList>
    </citation>
    <scope>NUCLEOTIDE SEQUENCE [LARGE SCALE GENOMIC DNA]</scope>
    <source>
        <strain evidence="7 8">NPDC002173</strain>
    </source>
</reference>
<dbReference type="InterPro" id="IPR008972">
    <property type="entry name" value="Cupredoxin"/>
</dbReference>
<dbReference type="PANTHER" id="PTHR36507:SF1">
    <property type="entry name" value="BLL1555 PROTEIN"/>
    <property type="match status" value="1"/>
</dbReference>
<dbReference type="SUPFAM" id="SSF49503">
    <property type="entry name" value="Cupredoxins"/>
    <property type="match status" value="1"/>
</dbReference>
<feature type="region of interest" description="Disordered" evidence="5">
    <location>
        <begin position="1"/>
        <end position="64"/>
    </location>
</feature>
<dbReference type="PRINTS" id="PR00155">
    <property type="entry name" value="AMICYANIN"/>
</dbReference>
<organism evidence="7 8">
    <name type="scientific">Microtetraspora malaysiensis</name>
    <dbReference type="NCBI Taxonomy" id="161358"/>
    <lineage>
        <taxon>Bacteria</taxon>
        <taxon>Bacillati</taxon>
        <taxon>Actinomycetota</taxon>
        <taxon>Actinomycetes</taxon>
        <taxon>Streptosporangiales</taxon>
        <taxon>Streptosporangiaceae</taxon>
        <taxon>Microtetraspora</taxon>
    </lineage>
</organism>
<keyword evidence="3" id="KW-0574">Periplasm</keyword>
<dbReference type="Pfam" id="PF13473">
    <property type="entry name" value="Cupredoxin_1"/>
    <property type="match status" value="1"/>
</dbReference>
<dbReference type="InterPro" id="IPR052721">
    <property type="entry name" value="ET_Amicyanin"/>
</dbReference>
<evidence type="ECO:0000256" key="4">
    <source>
        <dbReference type="ARBA" id="ARBA00022982"/>
    </source>
</evidence>
<dbReference type="PANTHER" id="PTHR36507">
    <property type="entry name" value="BLL1555 PROTEIN"/>
    <property type="match status" value="1"/>
</dbReference>
<dbReference type="CDD" id="cd13921">
    <property type="entry name" value="Amicyanin"/>
    <property type="match status" value="1"/>
</dbReference>
<dbReference type="InterPro" id="IPR035668">
    <property type="entry name" value="Amicyanin"/>
</dbReference>
<evidence type="ECO:0000256" key="2">
    <source>
        <dbReference type="ARBA" id="ARBA00022448"/>
    </source>
</evidence>
<evidence type="ECO:0000313" key="8">
    <source>
        <dbReference type="Proteomes" id="UP001602013"/>
    </source>
</evidence>
<dbReference type="EMBL" id="JBIASD010000006">
    <property type="protein sequence ID" value="MFF3666258.1"/>
    <property type="molecule type" value="Genomic_DNA"/>
</dbReference>
<name>A0ABW6SMY6_9ACTN</name>
<protein>
    <submittedName>
        <fullName evidence="7">Plastocyanin/azurin family copper-binding protein</fullName>
    </submittedName>
</protein>
<dbReference type="InterPro" id="IPR002386">
    <property type="entry name" value="Amicyanin/Pseudoazurin"/>
</dbReference>
<keyword evidence="2" id="KW-0813">Transport</keyword>
<feature type="domain" description="EfeO-type cupredoxin-like" evidence="6">
    <location>
        <begin position="67"/>
        <end position="146"/>
    </location>
</feature>
<gene>
    <name evidence="7" type="ORF">ACFYXI_11745</name>
</gene>
<dbReference type="InterPro" id="IPR028096">
    <property type="entry name" value="EfeO_Cupredoxin"/>
</dbReference>
<dbReference type="Proteomes" id="UP001602013">
    <property type="component" value="Unassembled WGS sequence"/>
</dbReference>
<comment type="subcellular location">
    <subcellularLocation>
        <location evidence="1">Periplasm</location>
    </subcellularLocation>
</comment>
<keyword evidence="4" id="KW-0249">Electron transport</keyword>
<evidence type="ECO:0000313" key="7">
    <source>
        <dbReference type="EMBL" id="MFF3666258.1"/>
    </source>
</evidence>
<dbReference type="RefSeq" id="WP_387410665.1">
    <property type="nucleotide sequence ID" value="NZ_JBIASD010000006.1"/>
</dbReference>
<comment type="caution">
    <text evidence="7">The sequence shown here is derived from an EMBL/GenBank/DDBJ whole genome shotgun (WGS) entry which is preliminary data.</text>
</comment>
<evidence type="ECO:0000256" key="3">
    <source>
        <dbReference type="ARBA" id="ARBA00022764"/>
    </source>
</evidence>
<proteinExistence type="predicted"/>
<evidence type="ECO:0000259" key="6">
    <source>
        <dbReference type="Pfam" id="PF13473"/>
    </source>
</evidence>